<organism evidence="2 3">
    <name type="scientific">Passalora fulva</name>
    <name type="common">Tomato leaf mold</name>
    <name type="synonym">Cladosporium fulvum</name>
    <dbReference type="NCBI Taxonomy" id="5499"/>
    <lineage>
        <taxon>Eukaryota</taxon>
        <taxon>Fungi</taxon>
        <taxon>Dikarya</taxon>
        <taxon>Ascomycota</taxon>
        <taxon>Pezizomycotina</taxon>
        <taxon>Dothideomycetes</taxon>
        <taxon>Dothideomycetidae</taxon>
        <taxon>Mycosphaerellales</taxon>
        <taxon>Mycosphaerellaceae</taxon>
        <taxon>Fulvia</taxon>
    </lineage>
</organism>
<gene>
    <name evidence="2" type="ORF">CLAFUR5_04736</name>
</gene>
<proteinExistence type="predicted"/>
<keyword evidence="3" id="KW-1185">Reference proteome</keyword>
<evidence type="ECO:0000313" key="2">
    <source>
        <dbReference type="EMBL" id="UJO16277.1"/>
    </source>
</evidence>
<protein>
    <submittedName>
        <fullName evidence="2">Uncharacterized protein</fullName>
    </submittedName>
</protein>
<evidence type="ECO:0000256" key="1">
    <source>
        <dbReference type="SAM" id="MobiDB-lite"/>
    </source>
</evidence>
<dbReference type="KEGG" id="ffu:CLAFUR5_04736"/>
<accession>A0A9Q8P7V6</accession>
<reference evidence="2" key="1">
    <citation type="submission" date="2021-12" db="EMBL/GenBank/DDBJ databases">
        <authorList>
            <person name="Zaccaron A."/>
            <person name="Stergiopoulos I."/>
        </authorList>
    </citation>
    <scope>NUCLEOTIDE SEQUENCE</scope>
    <source>
        <strain evidence="2">Race5_Kim</strain>
    </source>
</reference>
<sequence>MGTQILQESDPDGQILEQGGAYSLVALFTKNMRFGRNHQEHNIEAISDQVIKRIASYEEKRRGNEYIFPPLILTGKRSDCNTYNYRPGVPGGLEDSLEHLFHTSPAENLAAHCETYLSVLAFWNMQAFPQKVEWRGIRGETARERRESMGGGPVGADWKNGD</sequence>
<dbReference type="AlphaFoldDB" id="A0A9Q8P7V6"/>
<name>A0A9Q8P7V6_PASFU</name>
<reference evidence="2" key="2">
    <citation type="journal article" date="2022" name="Microb. Genom.">
        <title>A chromosome-scale genome assembly of the tomato pathogen Cladosporium fulvum reveals a compartmentalized genome architecture and the presence of a dispensable chromosome.</title>
        <authorList>
            <person name="Zaccaron A.Z."/>
            <person name="Chen L.H."/>
            <person name="Samaras A."/>
            <person name="Stergiopoulos I."/>
        </authorList>
    </citation>
    <scope>NUCLEOTIDE SEQUENCE</scope>
    <source>
        <strain evidence="2">Race5_Kim</strain>
    </source>
</reference>
<feature type="region of interest" description="Disordered" evidence="1">
    <location>
        <begin position="143"/>
        <end position="162"/>
    </location>
</feature>
<evidence type="ECO:0000313" key="3">
    <source>
        <dbReference type="Proteomes" id="UP000756132"/>
    </source>
</evidence>
<dbReference type="EMBL" id="CP090166">
    <property type="protein sequence ID" value="UJO16277.1"/>
    <property type="molecule type" value="Genomic_DNA"/>
</dbReference>
<dbReference type="Proteomes" id="UP000756132">
    <property type="component" value="Chromosome 4"/>
</dbReference>
<dbReference type="RefSeq" id="XP_047760643.1">
    <property type="nucleotide sequence ID" value="XM_047903884.1"/>
</dbReference>
<dbReference type="GeneID" id="71984614"/>